<dbReference type="RefSeq" id="WP_204292348.1">
    <property type="nucleotide sequence ID" value="NZ_BAAAGZ010000074.1"/>
</dbReference>
<keyword evidence="3" id="KW-1185">Reference proteome</keyword>
<evidence type="ECO:0000256" key="1">
    <source>
        <dbReference type="SAM" id="MobiDB-lite"/>
    </source>
</evidence>
<evidence type="ECO:0000313" key="2">
    <source>
        <dbReference type="EMBL" id="GIJ17960.1"/>
    </source>
</evidence>
<feature type="region of interest" description="Disordered" evidence="1">
    <location>
        <begin position="79"/>
        <end position="98"/>
    </location>
</feature>
<dbReference type="EMBL" id="BOPA01000034">
    <property type="protein sequence ID" value="GIJ17960.1"/>
    <property type="molecule type" value="Genomic_DNA"/>
</dbReference>
<evidence type="ECO:0000313" key="3">
    <source>
        <dbReference type="Proteomes" id="UP000647860"/>
    </source>
</evidence>
<protein>
    <recommendedName>
        <fullName evidence="4">PRC-barrel domain-containing protein</fullName>
    </recommendedName>
</protein>
<comment type="caution">
    <text evidence="2">The sequence shown here is derived from an EMBL/GenBank/DDBJ whole genome shotgun (WGS) entry which is preliminary data.</text>
</comment>
<proteinExistence type="predicted"/>
<gene>
    <name evidence="2" type="ORF">Vgi01_46440</name>
</gene>
<name>A0ABQ4IJD7_9ACTN</name>
<accession>A0ABQ4IJD7</accession>
<organism evidence="2 3">
    <name type="scientific">Micromonospora gifhornensis</name>
    <dbReference type="NCBI Taxonomy" id="84594"/>
    <lineage>
        <taxon>Bacteria</taxon>
        <taxon>Bacillati</taxon>
        <taxon>Actinomycetota</taxon>
        <taxon>Actinomycetes</taxon>
        <taxon>Micromonosporales</taxon>
        <taxon>Micromonosporaceae</taxon>
        <taxon>Micromonospora</taxon>
    </lineage>
</organism>
<evidence type="ECO:0008006" key="4">
    <source>
        <dbReference type="Google" id="ProtNLM"/>
    </source>
</evidence>
<reference evidence="2 3" key="1">
    <citation type="submission" date="2021-01" db="EMBL/GenBank/DDBJ databases">
        <title>Whole genome shotgun sequence of Verrucosispora gifhornensis NBRC 16317.</title>
        <authorList>
            <person name="Komaki H."/>
            <person name="Tamura T."/>
        </authorList>
    </citation>
    <scope>NUCLEOTIDE SEQUENCE [LARGE SCALE GENOMIC DNA]</scope>
    <source>
        <strain evidence="2 3">NBRC 16317</strain>
    </source>
</reference>
<dbReference type="Proteomes" id="UP000647860">
    <property type="component" value="Unassembled WGS sequence"/>
</dbReference>
<sequence>MTDLGAKVSYLALGTGVPVYAPDGAFVGVVEHVVADEPQDIFHGVIIEPSRDHHAHRFAYREQIGELHERGVVLSVPAGQLHEPGTDMPAEQVEESDDPVRLGLRRAWEWLIRPQ</sequence>